<dbReference type="Gene3D" id="3.40.710.10">
    <property type="entry name" value="DD-peptidase/beta-lactamase superfamily"/>
    <property type="match status" value="1"/>
</dbReference>
<dbReference type="Pfam" id="PF00144">
    <property type="entry name" value="Beta-lactamase"/>
    <property type="match status" value="1"/>
</dbReference>
<dbReference type="EMBL" id="JAHQCW010000001">
    <property type="protein sequence ID" value="MBU9735161.1"/>
    <property type="molecule type" value="Genomic_DNA"/>
</dbReference>
<dbReference type="PANTHER" id="PTHR43283:SF7">
    <property type="entry name" value="BETA-LACTAMASE-RELATED DOMAIN-CONTAINING PROTEIN"/>
    <property type="match status" value="1"/>
</dbReference>
<dbReference type="Proteomes" id="UP000712157">
    <property type="component" value="Unassembled WGS sequence"/>
</dbReference>
<accession>A0A949JW69</accession>
<dbReference type="RefSeq" id="WP_238720331.1">
    <property type="nucleotide sequence ID" value="NZ_JAHQCW010000001.1"/>
</dbReference>
<evidence type="ECO:0000313" key="3">
    <source>
        <dbReference type="Proteomes" id="UP000712157"/>
    </source>
</evidence>
<protein>
    <submittedName>
        <fullName evidence="2">Beta-lactamase family protein</fullName>
    </submittedName>
</protein>
<evidence type="ECO:0000259" key="1">
    <source>
        <dbReference type="Pfam" id="PF00144"/>
    </source>
</evidence>
<proteinExistence type="predicted"/>
<dbReference type="InterPro" id="IPR012338">
    <property type="entry name" value="Beta-lactam/transpept-like"/>
</dbReference>
<sequence>MDNKELHSYIAEHQDNICGIAAMKNGEMAYSDYWHGFKPSDTVHVMSVTKSVVSLLIGIAIDQGLISDVRQHVLDFFPEYNIKRGEKTIQQVTLEHLLTMTAPYKYRSEPWTKVCSSDDWTKAALDLLGGKAGLTGSFKYSTLGIHILTGILAKVSGMKTVDFANRFLFGPLGISPFHQFEAESAQEHKAFTISKEPKKNIWFTDPLGVGAAGFGLCLSAGDMAKIGQLCLNKGVCNGTSVVSSEWIAKSTKPRIKCDEHFANMQYGYLWWTPDPDRSAYAALGNSGNVIYINPQNNTVISVSATFKPSIYDRVPFIQEFIEPMLNQ</sequence>
<comment type="caution">
    <text evidence="2">The sequence shown here is derived from an EMBL/GenBank/DDBJ whole genome shotgun (WGS) entry which is preliminary data.</text>
</comment>
<reference evidence="2" key="1">
    <citation type="submission" date="2021-06" db="EMBL/GenBank/DDBJ databases">
        <title>Description of novel taxa of the family Lachnospiraceae.</title>
        <authorList>
            <person name="Chaplin A.V."/>
            <person name="Sokolova S.R."/>
            <person name="Pikina A.P."/>
            <person name="Korzhanova M."/>
            <person name="Belova V."/>
            <person name="Korostin D."/>
            <person name="Efimov B.A."/>
        </authorList>
    </citation>
    <scope>NUCLEOTIDE SEQUENCE</scope>
    <source>
        <strain evidence="2">ASD5720</strain>
    </source>
</reference>
<evidence type="ECO:0000313" key="2">
    <source>
        <dbReference type="EMBL" id="MBU9735161.1"/>
    </source>
</evidence>
<organism evidence="2 3">
    <name type="scientific">Diplocloster agilis</name>
    <dbReference type="NCBI Taxonomy" id="2850323"/>
    <lineage>
        <taxon>Bacteria</taxon>
        <taxon>Bacillati</taxon>
        <taxon>Bacillota</taxon>
        <taxon>Clostridia</taxon>
        <taxon>Lachnospirales</taxon>
        <taxon>Lachnospiraceae</taxon>
        <taxon>Diplocloster</taxon>
    </lineage>
</organism>
<dbReference type="AlphaFoldDB" id="A0A949JW69"/>
<name>A0A949JW69_9FIRM</name>
<dbReference type="PANTHER" id="PTHR43283">
    <property type="entry name" value="BETA-LACTAMASE-RELATED"/>
    <property type="match status" value="1"/>
</dbReference>
<dbReference type="InterPro" id="IPR001466">
    <property type="entry name" value="Beta-lactam-related"/>
</dbReference>
<feature type="domain" description="Beta-lactamase-related" evidence="1">
    <location>
        <begin position="20"/>
        <end position="308"/>
    </location>
</feature>
<keyword evidence="3" id="KW-1185">Reference proteome</keyword>
<dbReference type="SUPFAM" id="SSF56601">
    <property type="entry name" value="beta-lactamase/transpeptidase-like"/>
    <property type="match status" value="1"/>
</dbReference>
<dbReference type="InterPro" id="IPR050789">
    <property type="entry name" value="Diverse_Enzym_Activities"/>
</dbReference>
<gene>
    <name evidence="2" type="ORF">KTH89_01350</name>
</gene>